<proteinExistence type="predicted"/>
<evidence type="ECO:0000313" key="2">
    <source>
        <dbReference type="EMBL" id="DAD85941.1"/>
    </source>
</evidence>
<reference evidence="2" key="1">
    <citation type="journal article" date="2021" name="Proc. Natl. Acad. Sci. U.S.A.">
        <title>A Catalog of Tens of Thousands of Viruses from Human Metagenomes Reveals Hidden Associations with Chronic Diseases.</title>
        <authorList>
            <person name="Tisza M.J."/>
            <person name="Buck C.B."/>
        </authorList>
    </citation>
    <scope>NUCLEOTIDE SEQUENCE</scope>
    <source>
        <strain evidence="2">Ct4bw6</strain>
    </source>
</reference>
<accession>A0A8S5MU93</accession>
<name>A0A8S5MU93_9VIRU</name>
<organism evidence="2">
    <name type="scientific">Phage sp. ct4bw6</name>
    <dbReference type="NCBI Taxonomy" id="2826747"/>
    <lineage>
        <taxon>Viruses</taxon>
    </lineage>
</organism>
<feature type="region of interest" description="Disordered" evidence="1">
    <location>
        <begin position="33"/>
        <end position="73"/>
    </location>
</feature>
<sequence length="73" mass="7353">MPGCTDLRLGAPVGAAMAYTRHAGEGCAGRFATGRGVGRPAGLPNRPGLRVPATPSGGDEPWGEEPRGAAGRR</sequence>
<evidence type="ECO:0000256" key="1">
    <source>
        <dbReference type="SAM" id="MobiDB-lite"/>
    </source>
</evidence>
<dbReference type="EMBL" id="BK014991">
    <property type="protein sequence ID" value="DAD85941.1"/>
    <property type="molecule type" value="Genomic_DNA"/>
</dbReference>
<protein>
    <submittedName>
        <fullName evidence="2">Uncharacterized protein</fullName>
    </submittedName>
</protein>